<dbReference type="EMBL" id="JACGWN010000004">
    <property type="protein sequence ID" value="KAL0453062.1"/>
    <property type="molecule type" value="Genomic_DNA"/>
</dbReference>
<sequence>MESMNFGVPIIAVSIHHDQPINARLVEEVGVGVEVLRDRNKRLSGERLGAVIKQVVMEECGEVVRQRAAEMKEKLKSKGDQEIDEVVKELVMVCNNS</sequence>
<evidence type="ECO:0000313" key="1">
    <source>
        <dbReference type="EMBL" id="KAL0453062.1"/>
    </source>
</evidence>
<gene>
    <name evidence="1" type="ORF">Slati_1284300</name>
</gene>
<dbReference type="GO" id="GO:1901135">
    <property type="term" value="P:carbohydrate derivative metabolic process"/>
    <property type="evidence" value="ECO:0007669"/>
    <property type="project" value="UniProtKB-ARBA"/>
</dbReference>
<comment type="caution">
    <text evidence="1">The sequence shown here is derived from an EMBL/GenBank/DDBJ whole genome shotgun (WGS) entry which is preliminary data.</text>
</comment>
<dbReference type="PANTHER" id="PTHR48044">
    <property type="entry name" value="GLYCOSYLTRANSFERASE"/>
    <property type="match status" value="1"/>
</dbReference>
<reference evidence="1" key="1">
    <citation type="submission" date="2020-06" db="EMBL/GenBank/DDBJ databases">
        <authorList>
            <person name="Li T."/>
            <person name="Hu X."/>
            <person name="Zhang T."/>
            <person name="Song X."/>
            <person name="Zhang H."/>
            <person name="Dai N."/>
            <person name="Sheng W."/>
            <person name="Hou X."/>
            <person name="Wei L."/>
        </authorList>
    </citation>
    <scope>NUCLEOTIDE SEQUENCE</scope>
    <source>
        <strain evidence="1">KEN1</strain>
        <tissue evidence="1">Leaf</tissue>
    </source>
</reference>
<reference evidence="1" key="2">
    <citation type="journal article" date="2024" name="Plant">
        <title>Genomic evolution and insights into agronomic trait innovations of Sesamum species.</title>
        <authorList>
            <person name="Miao H."/>
            <person name="Wang L."/>
            <person name="Qu L."/>
            <person name="Liu H."/>
            <person name="Sun Y."/>
            <person name="Le M."/>
            <person name="Wang Q."/>
            <person name="Wei S."/>
            <person name="Zheng Y."/>
            <person name="Lin W."/>
            <person name="Duan Y."/>
            <person name="Cao H."/>
            <person name="Xiong S."/>
            <person name="Wang X."/>
            <person name="Wei L."/>
            <person name="Li C."/>
            <person name="Ma Q."/>
            <person name="Ju M."/>
            <person name="Zhao R."/>
            <person name="Li G."/>
            <person name="Mu C."/>
            <person name="Tian Q."/>
            <person name="Mei H."/>
            <person name="Zhang T."/>
            <person name="Gao T."/>
            <person name="Zhang H."/>
        </authorList>
    </citation>
    <scope>NUCLEOTIDE SEQUENCE</scope>
    <source>
        <strain evidence="1">KEN1</strain>
    </source>
</reference>
<dbReference type="Gene3D" id="3.40.50.2000">
    <property type="entry name" value="Glycogen Phosphorylase B"/>
    <property type="match status" value="1"/>
</dbReference>
<name>A0AAW2XJN6_9LAMI</name>
<dbReference type="PANTHER" id="PTHR48044:SF39">
    <property type="entry name" value="GLYCOSYLTRANSFERASE"/>
    <property type="match status" value="1"/>
</dbReference>
<dbReference type="SUPFAM" id="SSF53756">
    <property type="entry name" value="UDP-Glycosyltransferase/glycogen phosphorylase"/>
    <property type="match status" value="1"/>
</dbReference>
<dbReference type="AlphaFoldDB" id="A0AAW2XJN6"/>
<organism evidence="1">
    <name type="scientific">Sesamum latifolium</name>
    <dbReference type="NCBI Taxonomy" id="2727402"/>
    <lineage>
        <taxon>Eukaryota</taxon>
        <taxon>Viridiplantae</taxon>
        <taxon>Streptophyta</taxon>
        <taxon>Embryophyta</taxon>
        <taxon>Tracheophyta</taxon>
        <taxon>Spermatophyta</taxon>
        <taxon>Magnoliopsida</taxon>
        <taxon>eudicotyledons</taxon>
        <taxon>Gunneridae</taxon>
        <taxon>Pentapetalae</taxon>
        <taxon>asterids</taxon>
        <taxon>lamiids</taxon>
        <taxon>Lamiales</taxon>
        <taxon>Pedaliaceae</taxon>
        <taxon>Sesamum</taxon>
    </lineage>
</organism>
<protein>
    <submittedName>
        <fullName evidence="1">UDP-glucosyltransferase 29</fullName>
    </submittedName>
</protein>
<accession>A0AAW2XJN6</accession>
<proteinExistence type="predicted"/>
<dbReference type="GO" id="GO:0008194">
    <property type="term" value="F:UDP-glycosyltransferase activity"/>
    <property type="evidence" value="ECO:0007669"/>
    <property type="project" value="UniProtKB-ARBA"/>
</dbReference>